<dbReference type="Pfam" id="PF00067">
    <property type="entry name" value="p450"/>
    <property type="match status" value="1"/>
</dbReference>
<keyword evidence="6 12" id="KW-0479">Metal-binding</keyword>
<protein>
    <recommendedName>
        <fullName evidence="15">Cytochrome P450</fullName>
    </recommendedName>
</protein>
<dbReference type="AlphaFoldDB" id="A0A2S7Y4Z5"/>
<dbReference type="Proteomes" id="UP000237441">
    <property type="component" value="Unassembled WGS sequence"/>
</dbReference>
<evidence type="ECO:0000256" key="11">
    <source>
        <dbReference type="ARBA" id="ARBA00023136"/>
    </source>
</evidence>
<evidence type="ECO:0000256" key="1">
    <source>
        <dbReference type="ARBA" id="ARBA00001971"/>
    </source>
</evidence>
<dbReference type="Gene3D" id="1.10.630.10">
    <property type="entry name" value="Cytochrome P450"/>
    <property type="match status" value="1"/>
</dbReference>
<name>A0A2S7Y4Z5_BEABA</name>
<organism evidence="13 14">
    <name type="scientific">Beauveria bassiana</name>
    <name type="common">White muscardine disease fungus</name>
    <name type="synonym">Tritirachium shiotae</name>
    <dbReference type="NCBI Taxonomy" id="176275"/>
    <lineage>
        <taxon>Eukaryota</taxon>
        <taxon>Fungi</taxon>
        <taxon>Dikarya</taxon>
        <taxon>Ascomycota</taxon>
        <taxon>Pezizomycotina</taxon>
        <taxon>Sordariomycetes</taxon>
        <taxon>Hypocreomycetidae</taxon>
        <taxon>Hypocreales</taxon>
        <taxon>Cordycipitaceae</taxon>
        <taxon>Beauveria</taxon>
    </lineage>
</organism>
<evidence type="ECO:0000256" key="8">
    <source>
        <dbReference type="ARBA" id="ARBA00023002"/>
    </source>
</evidence>
<evidence type="ECO:0000256" key="2">
    <source>
        <dbReference type="ARBA" id="ARBA00004370"/>
    </source>
</evidence>
<evidence type="ECO:0000256" key="7">
    <source>
        <dbReference type="ARBA" id="ARBA00022989"/>
    </source>
</evidence>
<keyword evidence="7" id="KW-1133">Transmembrane helix</keyword>
<dbReference type="InterPro" id="IPR036396">
    <property type="entry name" value="Cyt_P450_sf"/>
</dbReference>
<comment type="similarity">
    <text evidence="3">Belongs to the cytochrome P450 family.</text>
</comment>
<keyword evidence="9 12" id="KW-0408">Iron</keyword>
<evidence type="ECO:0000313" key="13">
    <source>
        <dbReference type="EMBL" id="PQK11129.1"/>
    </source>
</evidence>
<gene>
    <name evidence="13" type="ORF">BB8028_0002g14470</name>
</gene>
<dbReference type="GO" id="GO:0004497">
    <property type="term" value="F:monooxygenase activity"/>
    <property type="evidence" value="ECO:0007669"/>
    <property type="project" value="UniProtKB-KW"/>
</dbReference>
<reference evidence="13 14" key="1">
    <citation type="submission" date="2016-07" db="EMBL/GenBank/DDBJ databases">
        <title>Comparative genomics of the entomopathogenic fungus Beauveria bassiana.</title>
        <authorList>
            <person name="Valero Jimenez C.A."/>
            <person name="Zwaan B.J."/>
            <person name="Van Kan J.A."/>
            <person name="Takken W."/>
            <person name="Debets A.J."/>
            <person name="Schoustra S.E."/>
            <person name="Koenraadt C.J."/>
        </authorList>
    </citation>
    <scope>NUCLEOTIDE SEQUENCE [LARGE SCALE GENOMIC DNA]</scope>
    <source>
        <strain evidence="13 14">ARSEF 8028</strain>
    </source>
</reference>
<dbReference type="PANTHER" id="PTHR24305">
    <property type="entry name" value="CYTOCHROME P450"/>
    <property type="match status" value="1"/>
</dbReference>
<dbReference type="GO" id="GO:0020037">
    <property type="term" value="F:heme binding"/>
    <property type="evidence" value="ECO:0007669"/>
    <property type="project" value="InterPro"/>
</dbReference>
<evidence type="ECO:0000256" key="12">
    <source>
        <dbReference type="PIRSR" id="PIRSR602401-1"/>
    </source>
</evidence>
<keyword evidence="5" id="KW-0812">Transmembrane</keyword>
<evidence type="ECO:0008006" key="15">
    <source>
        <dbReference type="Google" id="ProtNLM"/>
    </source>
</evidence>
<dbReference type="OrthoDB" id="6692864at2759"/>
<comment type="cofactor">
    <cofactor evidence="1 12">
        <name>heme</name>
        <dbReference type="ChEBI" id="CHEBI:30413"/>
    </cofactor>
</comment>
<dbReference type="PRINTS" id="PR00385">
    <property type="entry name" value="P450"/>
</dbReference>
<feature type="binding site" description="axial binding residue" evidence="12">
    <location>
        <position position="481"/>
    </location>
    <ligand>
        <name>heme</name>
        <dbReference type="ChEBI" id="CHEBI:30413"/>
    </ligand>
    <ligandPart>
        <name>Fe</name>
        <dbReference type="ChEBI" id="CHEBI:18248"/>
    </ligandPart>
</feature>
<comment type="subcellular location">
    <subcellularLocation>
        <location evidence="2">Membrane</location>
    </subcellularLocation>
</comment>
<dbReference type="InterPro" id="IPR002401">
    <property type="entry name" value="Cyt_P450_E_grp-I"/>
</dbReference>
<dbReference type="GO" id="GO:0016705">
    <property type="term" value="F:oxidoreductase activity, acting on paired donors, with incorporation or reduction of molecular oxygen"/>
    <property type="evidence" value="ECO:0007669"/>
    <property type="project" value="InterPro"/>
</dbReference>
<dbReference type="PANTHER" id="PTHR24305:SF112">
    <property type="entry name" value="L-ORNITHINE-N5-MONOOXYGENASE (EUROFUNG)"/>
    <property type="match status" value="1"/>
</dbReference>
<evidence type="ECO:0000256" key="3">
    <source>
        <dbReference type="ARBA" id="ARBA00010617"/>
    </source>
</evidence>
<comment type="caution">
    <text evidence="13">The sequence shown here is derived from an EMBL/GenBank/DDBJ whole genome shotgun (WGS) entry which is preliminary data.</text>
</comment>
<evidence type="ECO:0000256" key="5">
    <source>
        <dbReference type="ARBA" id="ARBA00022692"/>
    </source>
</evidence>
<evidence type="ECO:0000256" key="10">
    <source>
        <dbReference type="ARBA" id="ARBA00023033"/>
    </source>
</evidence>
<evidence type="ECO:0000256" key="9">
    <source>
        <dbReference type="ARBA" id="ARBA00023004"/>
    </source>
</evidence>
<dbReference type="CDD" id="cd11061">
    <property type="entry name" value="CYP67-like"/>
    <property type="match status" value="1"/>
</dbReference>
<evidence type="ECO:0000256" key="6">
    <source>
        <dbReference type="ARBA" id="ARBA00022723"/>
    </source>
</evidence>
<evidence type="ECO:0000256" key="4">
    <source>
        <dbReference type="ARBA" id="ARBA00022617"/>
    </source>
</evidence>
<dbReference type="PRINTS" id="PR00463">
    <property type="entry name" value="EP450I"/>
</dbReference>
<dbReference type="GO" id="GO:0016020">
    <property type="term" value="C:membrane"/>
    <property type="evidence" value="ECO:0007669"/>
    <property type="project" value="UniProtKB-SubCell"/>
</dbReference>
<keyword evidence="8" id="KW-0560">Oxidoreductase</keyword>
<keyword evidence="4 12" id="KW-0349">Heme</keyword>
<dbReference type="GO" id="GO:0005506">
    <property type="term" value="F:iron ion binding"/>
    <property type="evidence" value="ECO:0007669"/>
    <property type="project" value="InterPro"/>
</dbReference>
<accession>A0A2S7Y4Z5</accession>
<dbReference type="InterPro" id="IPR001128">
    <property type="entry name" value="Cyt_P450"/>
</dbReference>
<sequence>MNYLLAFLAGQALHALIFCRGEWDAYASDIVVGAILLNLGSTVVLHTTSAVDSWWVSFRNSATLELATVAGLFTSMLVYRALFHALCRYPGPFMARLSNFYLLFLSKRLQLYRELQQLHERYGDIVRLGPSTLSVTKLEAVQAIYGPKSKCRKGPWYEHSKPMMTLHTTRDPVAHAQQRRTWERGLSSAGIRNYRDFIAQTTQSLVKRIEASQGQVFDAAQWFKFFSFEVMGWMAFGQAFDLLATGKSTYFMNLLDESATILGTVAHLPWLFLLMKMTPVLNAPLPTFRKWLHDQLEVQMEKPADSVCSLFSSILEHFPCSAELTVKQRRLLEGDMFLIIVAGSETVAVTLQNLLYELSINPDAQRKLQQEIDADVAGVDECDPARLARLGYLQACIDETLRLWPPVASGTQRITPPEGLQVGDVLLPGNMIVQVPAIVVHRNKEAFPRPNEFIPERWTTKPELVVDRSVFFPFSVGKYSCPGRQLGLLELRHAIVEILKRYTVQLAPGFTSRDFEDGIVDRFSTEVSRLDLTFTKR</sequence>
<keyword evidence="11" id="KW-0472">Membrane</keyword>
<keyword evidence="10" id="KW-0503">Monooxygenase</keyword>
<evidence type="ECO:0000313" key="14">
    <source>
        <dbReference type="Proteomes" id="UP000237441"/>
    </source>
</evidence>
<dbReference type="EMBL" id="JRHA01000002">
    <property type="protein sequence ID" value="PQK11129.1"/>
    <property type="molecule type" value="Genomic_DNA"/>
</dbReference>
<dbReference type="InterPro" id="IPR050121">
    <property type="entry name" value="Cytochrome_P450_monoxygenase"/>
</dbReference>
<proteinExistence type="inferred from homology"/>
<dbReference type="SUPFAM" id="SSF48264">
    <property type="entry name" value="Cytochrome P450"/>
    <property type="match status" value="1"/>
</dbReference>